<keyword evidence="1" id="KW-0614">Plasmid</keyword>
<accession>A0A517U6W4</accession>
<keyword evidence="2" id="KW-1185">Reference proteome</keyword>
<dbReference type="EMBL" id="CP036340">
    <property type="protein sequence ID" value="QDT76365.1"/>
    <property type="molecule type" value="Genomic_DNA"/>
</dbReference>
<dbReference type="RefSeq" id="WP_145436618.1">
    <property type="nucleotide sequence ID" value="NZ_CP036340.1"/>
</dbReference>
<proteinExistence type="predicted"/>
<dbReference type="KEGG" id="llh:I41_56150"/>
<dbReference type="Proteomes" id="UP000317909">
    <property type="component" value="Plasmid pI41_1"/>
</dbReference>
<evidence type="ECO:0000313" key="2">
    <source>
        <dbReference type="Proteomes" id="UP000317909"/>
    </source>
</evidence>
<evidence type="ECO:0000313" key="1">
    <source>
        <dbReference type="EMBL" id="QDT76365.1"/>
    </source>
</evidence>
<reference evidence="1 2" key="1">
    <citation type="submission" date="2019-02" db="EMBL/GenBank/DDBJ databases">
        <title>Deep-cultivation of Planctomycetes and their phenomic and genomic characterization uncovers novel biology.</title>
        <authorList>
            <person name="Wiegand S."/>
            <person name="Jogler M."/>
            <person name="Boedeker C."/>
            <person name="Pinto D."/>
            <person name="Vollmers J."/>
            <person name="Rivas-Marin E."/>
            <person name="Kohn T."/>
            <person name="Peeters S.H."/>
            <person name="Heuer A."/>
            <person name="Rast P."/>
            <person name="Oberbeckmann S."/>
            <person name="Bunk B."/>
            <person name="Jeske O."/>
            <person name="Meyerdierks A."/>
            <person name="Storesund J.E."/>
            <person name="Kallscheuer N."/>
            <person name="Luecker S."/>
            <person name="Lage O.M."/>
            <person name="Pohl T."/>
            <person name="Merkel B.J."/>
            <person name="Hornburger P."/>
            <person name="Mueller R.-W."/>
            <person name="Bruemmer F."/>
            <person name="Labrenz M."/>
            <person name="Spormann A.M."/>
            <person name="Op den Camp H."/>
            <person name="Overmann J."/>
            <person name="Amann R."/>
            <person name="Jetten M.S.M."/>
            <person name="Mascher T."/>
            <person name="Medema M.H."/>
            <person name="Devos D.P."/>
            <person name="Kaster A.-K."/>
            <person name="Ovreas L."/>
            <person name="Rohde M."/>
            <person name="Galperin M.Y."/>
            <person name="Jogler C."/>
        </authorList>
    </citation>
    <scope>NUCLEOTIDE SEQUENCE [LARGE SCALE GENOMIC DNA]</scope>
    <source>
        <strain evidence="1 2">I41</strain>
        <plasmid evidence="2">pi41_1</plasmid>
    </source>
</reference>
<protein>
    <submittedName>
        <fullName evidence="1">Uncharacterized protein</fullName>
    </submittedName>
</protein>
<gene>
    <name evidence="1" type="ORF">I41_56150</name>
</gene>
<sequence>MLTGKSETVSFRLDAEMVQQLTRAANVIGVSRGEYAKHLVTQGLTNSFAESTKNVLMEVRHDLRLLREEHVTSTNALLIAAGKLSPEKALTFIQTKLLKQPAATE</sequence>
<dbReference type="AlphaFoldDB" id="A0A517U6W4"/>
<geneLocation type="plasmid" evidence="2">
    <name>pi41_1</name>
</geneLocation>
<organism evidence="1 2">
    <name type="scientific">Lacipirellula limnantheis</name>
    <dbReference type="NCBI Taxonomy" id="2528024"/>
    <lineage>
        <taxon>Bacteria</taxon>
        <taxon>Pseudomonadati</taxon>
        <taxon>Planctomycetota</taxon>
        <taxon>Planctomycetia</taxon>
        <taxon>Pirellulales</taxon>
        <taxon>Lacipirellulaceae</taxon>
        <taxon>Lacipirellula</taxon>
    </lineage>
</organism>
<name>A0A517U6W4_9BACT</name>